<feature type="transmembrane region" description="Helical" evidence="1">
    <location>
        <begin position="57"/>
        <end position="77"/>
    </location>
</feature>
<dbReference type="EMBL" id="JABWMH010000001">
    <property type="protein sequence ID" value="NVD26355.1"/>
    <property type="molecule type" value="Genomic_DNA"/>
</dbReference>
<keyword evidence="1" id="KW-0812">Transmembrane</keyword>
<dbReference type="Proteomes" id="UP000652427">
    <property type="component" value="Unassembled WGS sequence"/>
</dbReference>
<keyword evidence="1" id="KW-0472">Membrane</keyword>
<evidence type="ECO:0000256" key="1">
    <source>
        <dbReference type="SAM" id="Phobius"/>
    </source>
</evidence>
<reference evidence="2 3" key="1">
    <citation type="submission" date="2020-06" db="EMBL/GenBank/DDBJ databases">
        <authorList>
            <person name="Kim S.-J."/>
            <person name="Park S.-J."/>
        </authorList>
    </citation>
    <scope>NUCLEOTIDE SEQUENCE [LARGE SCALE GENOMIC DNA]</scope>
    <source>
        <strain evidence="2 3">SW-151</strain>
    </source>
</reference>
<evidence type="ECO:0000313" key="3">
    <source>
        <dbReference type="Proteomes" id="UP000652427"/>
    </source>
</evidence>
<accession>A0ABX2MY29</accession>
<comment type="caution">
    <text evidence="2">The sequence shown here is derived from an EMBL/GenBank/DDBJ whole genome shotgun (WGS) entry which is preliminary data.</text>
</comment>
<evidence type="ECO:0008006" key="4">
    <source>
        <dbReference type="Google" id="ProtNLM"/>
    </source>
</evidence>
<gene>
    <name evidence="2" type="ORF">HUO14_00390</name>
</gene>
<dbReference type="RefSeq" id="WP_176277930.1">
    <property type="nucleotide sequence ID" value="NZ_JABWMH010000001.1"/>
</dbReference>
<feature type="transmembrane region" description="Helical" evidence="1">
    <location>
        <begin position="33"/>
        <end position="51"/>
    </location>
</feature>
<evidence type="ECO:0000313" key="2">
    <source>
        <dbReference type="EMBL" id="NVD26355.1"/>
    </source>
</evidence>
<proteinExistence type="predicted"/>
<name>A0ABX2MY29_9SPHN</name>
<keyword evidence="3" id="KW-1185">Reference proteome</keyword>
<sequence length="90" mass="9422">MDLIDILRWTASISGMVAAVLVSLNAGARITGIGFIIFSGSSIVWIAASLIDGNNPLAVQNLVLFGINIFGIYRYLLRKPKGGGNASEAG</sequence>
<organism evidence="2 3">
    <name type="scientific">Parasphingorhabdus flavimaris</name>
    <dbReference type="NCBI Taxonomy" id="266812"/>
    <lineage>
        <taxon>Bacteria</taxon>
        <taxon>Pseudomonadati</taxon>
        <taxon>Pseudomonadota</taxon>
        <taxon>Alphaproteobacteria</taxon>
        <taxon>Sphingomonadales</taxon>
        <taxon>Sphingomonadaceae</taxon>
        <taxon>Parasphingorhabdus</taxon>
    </lineage>
</organism>
<protein>
    <recommendedName>
        <fullName evidence="4">PRC-barrel protein</fullName>
    </recommendedName>
</protein>
<keyword evidence="1" id="KW-1133">Transmembrane helix</keyword>